<keyword evidence="2" id="KW-1185">Reference proteome</keyword>
<comment type="caution">
    <text evidence="1">The sequence shown here is derived from an EMBL/GenBank/DDBJ whole genome shotgun (WGS) entry which is preliminary data.</text>
</comment>
<reference evidence="1" key="1">
    <citation type="submission" date="2021-05" db="EMBL/GenBank/DDBJ databases">
        <title>A free-living protist that lacks canonical eukaryotic 1 DNA replication and segregation systems.</title>
        <authorList>
            <person name="Salas-Leiva D.E."/>
            <person name="Tromer E.C."/>
            <person name="Curtis B.A."/>
            <person name="Jerlstrom-Hultqvist J."/>
            <person name="Kolisko M."/>
            <person name="Yi Z."/>
            <person name="Salas-Leiva J.S."/>
            <person name="Gallot-Lavallee L."/>
            <person name="Kops G.J.P.L."/>
            <person name="Archibald J.M."/>
            <person name="Simpson A.G.B."/>
            <person name="Roger A.J."/>
        </authorList>
    </citation>
    <scope>NUCLEOTIDE SEQUENCE</scope>
    <source>
        <strain evidence="1">BICM</strain>
    </source>
</reference>
<accession>A0A8J6AZ59</accession>
<evidence type="ECO:0000313" key="1">
    <source>
        <dbReference type="EMBL" id="KAG9394980.1"/>
    </source>
</evidence>
<protein>
    <submittedName>
        <fullName evidence="1">Uncharacterized protein</fullName>
    </submittedName>
</protein>
<sequence length="378" mass="41616">MSSRPTKTPNLRHVETPVPRQTLKDFKRAVDHEASELTRRISNHAYIVSKLTSDAYNSLRDSNSHLNIASGTTMTECIDVTQRSLSDVTKSFNDASERVLNEGTTNLRKLITEAKDNDEIVYAAGLAMLDSILNMREHTLFRFVVNNRKAIDRAHRQFDSTCESIREVEAGLRRTGLPLVQVMGDQPAPVSLRGKPRRQGIEADLHDLHITCEEERRAQVAAARQQIRQALSRTDLAQANAEADLKNQAAILARKTQEVATHAATIFRSLVHQAEDSPTTRCPLTFDGLLRTTSVLDSDMIEVLGELAARFEAAGRELASSATDTTTHAKHVVEGCRARLTGTARDLGAIKKTAVQGVVDRTMQEASAHGLVPAVEQA</sequence>
<dbReference type="Proteomes" id="UP000717585">
    <property type="component" value="Unassembled WGS sequence"/>
</dbReference>
<dbReference type="AlphaFoldDB" id="A0A8J6AZ59"/>
<organism evidence="1 2">
    <name type="scientific">Carpediemonas membranifera</name>
    <dbReference type="NCBI Taxonomy" id="201153"/>
    <lineage>
        <taxon>Eukaryota</taxon>
        <taxon>Metamonada</taxon>
        <taxon>Carpediemonas-like organisms</taxon>
        <taxon>Carpediemonas</taxon>
    </lineage>
</organism>
<gene>
    <name evidence="1" type="ORF">J8273_0188</name>
</gene>
<name>A0A8J6AZ59_9EUKA</name>
<dbReference type="EMBL" id="JAHDYR010000012">
    <property type="protein sequence ID" value="KAG9394980.1"/>
    <property type="molecule type" value="Genomic_DNA"/>
</dbReference>
<evidence type="ECO:0000313" key="2">
    <source>
        <dbReference type="Proteomes" id="UP000717585"/>
    </source>
</evidence>
<proteinExistence type="predicted"/>